<dbReference type="Proteomes" id="UP000006671">
    <property type="component" value="Unassembled WGS sequence"/>
</dbReference>
<dbReference type="EMBL" id="GG738897">
    <property type="protein sequence ID" value="EFC39815.1"/>
    <property type="molecule type" value="Genomic_DNA"/>
</dbReference>
<dbReference type="RefSeq" id="XP_002672559.1">
    <property type="nucleotide sequence ID" value="XM_002672513.1"/>
</dbReference>
<protein>
    <submittedName>
        <fullName evidence="2">Viral A-type inclusion protein</fullName>
    </submittedName>
</protein>
<organism evidence="3">
    <name type="scientific">Naegleria gruberi</name>
    <name type="common">Amoeba</name>
    <dbReference type="NCBI Taxonomy" id="5762"/>
    <lineage>
        <taxon>Eukaryota</taxon>
        <taxon>Discoba</taxon>
        <taxon>Heterolobosea</taxon>
        <taxon>Tetramitia</taxon>
        <taxon>Eutetramitia</taxon>
        <taxon>Vahlkampfiidae</taxon>
        <taxon>Naegleria</taxon>
    </lineage>
</organism>
<dbReference type="OrthoDB" id="28818at2759"/>
<dbReference type="VEuPathDB" id="AmoebaDB:NAEGRDRAFT_81225"/>
<dbReference type="OMA" id="THAYRYL"/>
<feature type="coiled-coil region" evidence="1">
    <location>
        <begin position="550"/>
        <end position="661"/>
    </location>
</feature>
<dbReference type="AlphaFoldDB" id="D2VU10"/>
<gene>
    <name evidence="2" type="ORF">NAEGRDRAFT_81225</name>
</gene>
<evidence type="ECO:0000256" key="1">
    <source>
        <dbReference type="SAM" id="Coils"/>
    </source>
</evidence>
<dbReference type="KEGG" id="ngr:NAEGRDRAFT_81225"/>
<proteinExistence type="predicted"/>
<evidence type="ECO:0000313" key="2">
    <source>
        <dbReference type="EMBL" id="EFC39815.1"/>
    </source>
</evidence>
<name>D2VU10_NAEGR</name>
<sequence length="766" mass="88146">MKHHQITTTPPKLCQFKCLDVIDSPSSPLLDESNNTNAATTSSSILADQQQENGTLIAQVELIVANTGERLLDLNNNVPPTLTSWSDFGSFIADRLKLQTTPLIINSDGYAPHRLSSCLQQFKRSNRFYIIIPEIIEDQLLLNYKQDQSREDSLVESCKIQFESLEVFLKYIEIIQQKYATKLEELHGKLEECKNMNFDHVSDVIVDKKFGGKSLIDYFKEPEKNLSLFNEKIFPKYNELKLMLSQKFSSIDLQNSSSDIITRRKNVTDEFYRICSYTIKFSVSFSNLKLMIDRFYPRIKALSTLDRTYELTILELHQRNKFRNILSATIDEINSFIKEENERRNYFIDLITEDSNYSLVNISTIIPCVEQTVSYVNKSSFITPDLSLSDETVNELVKKHSQSLFKFKIKYSDIDDSLENSSDFSFVKTFSFLGSTKNSKELTELSQKNSELNMKLSEITQQNEAYEKQIETLQSNLQSVILTKDETCTKLEAILKENEELKRLLEEHKKSSESHSKLIAEEQMKTSNLMTSLTEKELELEIYQKNMHISEDAMKESADLKKKLEASESKSKGQLVQISSLETEVKNYESKHKQLLADMDLLKKTNDTQKESLDENQKTIDSLKLEKSTLTDNLSSVKNQLEELQKSITNLNKEKEAAILKNYEHKELLLNLTPLLNFMLQLIDQLATYYLQIEGGMNLHDKKHTKFANAYAELLAIRDIADKKVKQISQIVGTESVFSEFSDICDISELVGGLLERWDAISKLLK</sequence>
<feature type="coiled-coil region" evidence="1">
    <location>
        <begin position="442"/>
        <end position="518"/>
    </location>
</feature>
<accession>D2VU10</accession>
<dbReference type="GeneID" id="8860848"/>
<evidence type="ECO:0000313" key="3">
    <source>
        <dbReference type="Proteomes" id="UP000006671"/>
    </source>
</evidence>
<keyword evidence="3" id="KW-1185">Reference proteome</keyword>
<keyword evidence="1" id="KW-0175">Coiled coil</keyword>
<reference evidence="2 3" key="1">
    <citation type="journal article" date="2010" name="Cell">
        <title>The genome of Naegleria gruberi illuminates early eukaryotic versatility.</title>
        <authorList>
            <person name="Fritz-Laylin L.K."/>
            <person name="Prochnik S.E."/>
            <person name="Ginger M.L."/>
            <person name="Dacks J.B."/>
            <person name="Carpenter M.L."/>
            <person name="Field M.C."/>
            <person name="Kuo A."/>
            <person name="Paredez A."/>
            <person name="Chapman J."/>
            <person name="Pham J."/>
            <person name="Shu S."/>
            <person name="Neupane R."/>
            <person name="Cipriano M."/>
            <person name="Mancuso J."/>
            <person name="Tu H."/>
            <person name="Salamov A."/>
            <person name="Lindquist E."/>
            <person name="Shapiro H."/>
            <person name="Lucas S."/>
            <person name="Grigoriev I.V."/>
            <person name="Cande W.Z."/>
            <person name="Fulton C."/>
            <person name="Rokhsar D.S."/>
            <person name="Dawson S.C."/>
        </authorList>
    </citation>
    <scope>NUCLEOTIDE SEQUENCE [LARGE SCALE GENOMIC DNA]</scope>
    <source>
        <strain evidence="2 3">NEG-M</strain>
    </source>
</reference>
<dbReference type="InParanoid" id="D2VU10"/>